<dbReference type="InterPro" id="IPR035952">
    <property type="entry name" value="Rhomboid-like_sf"/>
</dbReference>
<dbReference type="FunFam" id="1.20.1540.10:FF:000008">
    <property type="entry name" value="RHOMBOID-like protein 13"/>
    <property type="match status" value="1"/>
</dbReference>
<protein>
    <recommendedName>
        <fullName evidence="9">Peptidase S54 rhomboid domain-containing protein</fullName>
    </recommendedName>
</protein>
<feature type="transmembrane region" description="Helical" evidence="8">
    <location>
        <begin position="137"/>
        <end position="156"/>
    </location>
</feature>
<keyword evidence="3" id="KW-0645">Protease</keyword>
<keyword evidence="5" id="KW-0378">Hydrolase</keyword>
<proteinExistence type="inferred from homology"/>
<sequence length="329" mass="37056">MARQRRGIEMGVLLLLWKLLDTGLTTFPPVTILVVAGQVCLYMGLIPVSWDAVTVCLSAQAVLKWREYERLVLSAFEHGDDLHLYYNMLSFLSKGRTLERHFGSPYFAYLLSVFTVLTSATYVGLEVLLSELLHDKQHYKTCAIGFSGVIFALKVLTTSYWESGHRRYFGIRVPGKYAVWVELIAIQLMVPNTSFVGHLAGILVGVAYTQGPLKFIMDLPIYALGFVSGPQATAQTRSFNDWGSGVSGYGAAQPSTYGWRVGSDINDADYDEAIRRSYETLQNEDAPRPFNPDFMQPDQDEIRRRRLKPFQCFVIVFDISSGVHYADPY</sequence>
<feature type="transmembrane region" description="Helical" evidence="8">
    <location>
        <begin position="106"/>
        <end position="125"/>
    </location>
</feature>
<dbReference type="OrthoDB" id="10257275at2759"/>
<feature type="transmembrane region" description="Helical" evidence="8">
    <location>
        <begin position="12"/>
        <end position="35"/>
    </location>
</feature>
<comment type="similarity">
    <text evidence="2">Belongs to the peptidase S54 family.</text>
</comment>
<reference evidence="10" key="1">
    <citation type="submission" date="2021-11" db="EMBL/GenBank/DDBJ databases">
        <authorList>
            <person name="Schell T."/>
        </authorList>
    </citation>
    <scope>NUCLEOTIDE SEQUENCE</scope>
    <source>
        <strain evidence="10">M5</strain>
    </source>
</reference>
<comment type="caution">
    <text evidence="10">The sequence shown here is derived from an EMBL/GenBank/DDBJ whole genome shotgun (WGS) entry which is preliminary data.</text>
</comment>
<evidence type="ECO:0000256" key="1">
    <source>
        <dbReference type="ARBA" id="ARBA00004141"/>
    </source>
</evidence>
<comment type="subcellular location">
    <subcellularLocation>
        <location evidence="1">Membrane</location>
        <topology evidence="1">Multi-pass membrane protein</topology>
    </subcellularLocation>
</comment>
<evidence type="ECO:0000313" key="10">
    <source>
        <dbReference type="EMBL" id="CAH0108668.1"/>
    </source>
</evidence>
<dbReference type="GO" id="GO:0016020">
    <property type="term" value="C:membrane"/>
    <property type="evidence" value="ECO:0007669"/>
    <property type="project" value="UniProtKB-SubCell"/>
</dbReference>
<feature type="transmembrane region" description="Helical" evidence="8">
    <location>
        <begin position="177"/>
        <end position="208"/>
    </location>
</feature>
<dbReference type="PANTHER" id="PTHR43066">
    <property type="entry name" value="RHOMBOID-RELATED PROTEIN"/>
    <property type="match status" value="1"/>
</dbReference>
<organism evidence="10 11">
    <name type="scientific">Daphnia galeata</name>
    <dbReference type="NCBI Taxonomy" id="27404"/>
    <lineage>
        <taxon>Eukaryota</taxon>
        <taxon>Metazoa</taxon>
        <taxon>Ecdysozoa</taxon>
        <taxon>Arthropoda</taxon>
        <taxon>Crustacea</taxon>
        <taxon>Branchiopoda</taxon>
        <taxon>Diplostraca</taxon>
        <taxon>Cladocera</taxon>
        <taxon>Anomopoda</taxon>
        <taxon>Daphniidae</taxon>
        <taxon>Daphnia</taxon>
    </lineage>
</organism>
<dbReference type="SUPFAM" id="SSF144091">
    <property type="entry name" value="Rhomboid-like"/>
    <property type="match status" value="1"/>
</dbReference>
<dbReference type="Pfam" id="PF01694">
    <property type="entry name" value="Rhomboid"/>
    <property type="match status" value="1"/>
</dbReference>
<evidence type="ECO:0000256" key="8">
    <source>
        <dbReference type="SAM" id="Phobius"/>
    </source>
</evidence>
<evidence type="ECO:0000256" key="4">
    <source>
        <dbReference type="ARBA" id="ARBA00022692"/>
    </source>
</evidence>
<accession>A0A8J2RZS0</accession>
<keyword evidence="11" id="KW-1185">Reference proteome</keyword>
<gene>
    <name evidence="10" type="ORF">DGAL_LOCUS12064</name>
</gene>
<dbReference type="GO" id="GO:0004252">
    <property type="term" value="F:serine-type endopeptidase activity"/>
    <property type="evidence" value="ECO:0007669"/>
    <property type="project" value="InterPro"/>
</dbReference>
<keyword evidence="6 8" id="KW-1133">Transmembrane helix</keyword>
<evidence type="ECO:0000256" key="2">
    <source>
        <dbReference type="ARBA" id="ARBA00009045"/>
    </source>
</evidence>
<feature type="domain" description="Peptidase S54 rhomboid" evidence="9">
    <location>
        <begin position="67"/>
        <end position="209"/>
    </location>
</feature>
<dbReference type="InterPro" id="IPR022764">
    <property type="entry name" value="Peptidase_S54_rhomboid_dom"/>
</dbReference>
<evidence type="ECO:0000259" key="9">
    <source>
        <dbReference type="Pfam" id="PF01694"/>
    </source>
</evidence>
<name>A0A8J2RZS0_9CRUS</name>
<dbReference type="EMBL" id="CAKKLH010000286">
    <property type="protein sequence ID" value="CAH0108668.1"/>
    <property type="molecule type" value="Genomic_DNA"/>
</dbReference>
<evidence type="ECO:0000313" key="11">
    <source>
        <dbReference type="Proteomes" id="UP000789390"/>
    </source>
</evidence>
<evidence type="ECO:0000256" key="6">
    <source>
        <dbReference type="ARBA" id="ARBA00022989"/>
    </source>
</evidence>
<keyword evidence="7 8" id="KW-0472">Membrane</keyword>
<dbReference type="Proteomes" id="UP000789390">
    <property type="component" value="Unassembled WGS sequence"/>
</dbReference>
<evidence type="ECO:0000256" key="3">
    <source>
        <dbReference type="ARBA" id="ARBA00022670"/>
    </source>
</evidence>
<dbReference type="Gene3D" id="1.20.1540.10">
    <property type="entry name" value="Rhomboid-like"/>
    <property type="match status" value="1"/>
</dbReference>
<evidence type="ECO:0000256" key="7">
    <source>
        <dbReference type="ARBA" id="ARBA00023136"/>
    </source>
</evidence>
<dbReference type="PANTHER" id="PTHR43066:SF1">
    <property type="entry name" value="RHOMBOID PROTEIN 2"/>
    <property type="match status" value="1"/>
</dbReference>
<dbReference type="AlphaFoldDB" id="A0A8J2RZS0"/>
<evidence type="ECO:0000256" key="5">
    <source>
        <dbReference type="ARBA" id="ARBA00022801"/>
    </source>
</evidence>
<keyword evidence="4 8" id="KW-0812">Transmembrane</keyword>
<dbReference type="GO" id="GO:0006508">
    <property type="term" value="P:proteolysis"/>
    <property type="evidence" value="ECO:0007669"/>
    <property type="project" value="UniProtKB-KW"/>
</dbReference>